<evidence type="ECO:0000256" key="1">
    <source>
        <dbReference type="SAM" id="MobiDB-lite"/>
    </source>
</evidence>
<organism evidence="5 6">
    <name type="scientific">Paraburkholderia aromaticivorans</name>
    <dbReference type="NCBI Taxonomy" id="2026199"/>
    <lineage>
        <taxon>Bacteria</taxon>
        <taxon>Pseudomonadati</taxon>
        <taxon>Pseudomonadota</taxon>
        <taxon>Betaproteobacteria</taxon>
        <taxon>Burkholderiales</taxon>
        <taxon>Burkholderiaceae</taxon>
        <taxon>Paraburkholderia</taxon>
    </lineage>
</organism>
<feature type="region of interest" description="Disordered" evidence="1">
    <location>
        <begin position="79"/>
        <end position="99"/>
    </location>
</feature>
<dbReference type="Pfam" id="PF03432">
    <property type="entry name" value="Relaxase"/>
    <property type="match status" value="1"/>
</dbReference>
<feature type="region of interest" description="Disordered" evidence="1">
    <location>
        <begin position="313"/>
        <end position="332"/>
    </location>
</feature>
<evidence type="ECO:0000313" key="6">
    <source>
        <dbReference type="Proteomes" id="UP000215158"/>
    </source>
</evidence>
<dbReference type="Pfam" id="PF22863">
    <property type="entry name" value="TraI_middle"/>
    <property type="match status" value="1"/>
</dbReference>
<dbReference type="Pfam" id="PF18821">
    <property type="entry name" value="LPD7"/>
    <property type="match status" value="1"/>
</dbReference>
<proteinExistence type="predicted"/>
<keyword evidence="6" id="KW-1185">Reference proteome</keyword>
<feature type="region of interest" description="Disordered" evidence="1">
    <location>
        <begin position="1"/>
        <end position="24"/>
    </location>
</feature>
<dbReference type="InterPro" id="IPR054462">
    <property type="entry name" value="TraI_M"/>
</dbReference>
<dbReference type="InterPro" id="IPR040677">
    <property type="entry name" value="LPD7"/>
</dbReference>
<evidence type="ECO:0000259" key="2">
    <source>
        <dbReference type="Pfam" id="PF03432"/>
    </source>
</evidence>
<protein>
    <submittedName>
        <fullName evidence="5">Relaxase</fullName>
    </submittedName>
</protein>
<evidence type="ECO:0000259" key="3">
    <source>
        <dbReference type="Pfam" id="PF18821"/>
    </source>
</evidence>
<dbReference type="EMBL" id="CP022994">
    <property type="protein sequence ID" value="ASW04390.1"/>
    <property type="molecule type" value="Genomic_DNA"/>
</dbReference>
<gene>
    <name evidence="5" type="ORF">CJU94_40295</name>
</gene>
<sequence>MEYITNRDDDQEKLNDELDPSDRRRHHQILERAREHLAGAEDHLRAARRTDSIDADAVRVRLESARRAVAAYGAEHGRSDERVEDAARGRGGVDGDQHQRSLARARNHLRAAASYLRQAPQADRDFQERARARRANLAFNAESAQRRYGRDASDVVADLGRLLGEPERVVTLNGVACEHNCLSLATAAGEMNAVAAQNPRVKDPVYHIVLSWPSSESPTDEQAFDSGRYALAAVGMADHQYVFAVHRDTDNAHLHIAVNRVNPDTFAAVYPERDYFKLDRAMRELELQNGWQHDKGPYAVFERNGQVVIDWASKDPSTKGKRPTPAADMERHADQESLFTYARGEPRKALLAALKNDQLTWRQLHNLLAKYGLELREKGQGFAIFDLNSGDTTPIKASDMHEALGRARLVKRLGPFEPSESTTDSVLTYDKHRPLKRDPKVREERRQERAEARRELRARYDEYKSGFVYRRLDPTDVRARFAAIRADARQRRLEVRQTVTDPAARKALYSVIAFETLRARDRLQREIRNERKALRDDQSNRRQPYREWVERQAATGDAAAISQLRGFTYSEKRRAKELERALANDGADGIVHPDDADPTARDIAEGIYFRVRRDGTVVYRVDDGRDAFIDLGRRIDVLAKGAADNSAIAAALHLAAEKYGGTFELTGSEEFKRRAIDIMLEYKIDARLKDAAQDALRRSRAAELARASRDAKTRQQRRK</sequence>
<feature type="domain" description="Large polyvalent protein-associated" evidence="3">
    <location>
        <begin position="607"/>
        <end position="699"/>
    </location>
</feature>
<feature type="domain" description="TraI-like middle" evidence="4">
    <location>
        <begin position="326"/>
        <end position="418"/>
    </location>
</feature>
<evidence type="ECO:0000259" key="4">
    <source>
        <dbReference type="Pfam" id="PF22863"/>
    </source>
</evidence>
<dbReference type="NCBIfam" id="NF041893">
    <property type="entry name" value="TraI_MobP_relax"/>
    <property type="match status" value="1"/>
</dbReference>
<dbReference type="KEGG" id="parb:CJU94_40295"/>
<name>A0A248W1F1_9BURK</name>
<dbReference type="Proteomes" id="UP000215158">
    <property type="component" value="Plasmid pBN4"/>
</dbReference>
<feature type="domain" description="MobA/VirD2-like nuclease" evidence="2">
    <location>
        <begin position="177"/>
        <end position="291"/>
    </location>
</feature>
<dbReference type="OrthoDB" id="279005at2"/>
<dbReference type="InterPro" id="IPR049751">
    <property type="entry name" value="TraI/MobA_relaxases"/>
</dbReference>
<reference evidence="5 6" key="1">
    <citation type="submission" date="2017-08" db="EMBL/GenBank/DDBJ databases">
        <title>Identification and genetic characteristics of simultaneous BTEX- and naphthalene-degrading Paraburkholderia sp. BN5 isolated from petroleum-contaminated soil.</title>
        <authorList>
            <person name="Lee Y."/>
            <person name="Jeon C.O."/>
        </authorList>
    </citation>
    <scope>NUCLEOTIDE SEQUENCE [LARGE SCALE GENOMIC DNA]</scope>
    <source>
        <strain evidence="5 6">BN5</strain>
        <plasmid evidence="5 6">pBN4</plasmid>
    </source>
</reference>
<evidence type="ECO:0000313" key="5">
    <source>
        <dbReference type="EMBL" id="ASW04390.1"/>
    </source>
</evidence>
<geneLocation type="plasmid" evidence="5 6">
    <name>pBN4</name>
</geneLocation>
<dbReference type="InterPro" id="IPR005094">
    <property type="entry name" value="Endonuclease_MobA/VirD2"/>
</dbReference>
<accession>A0A248W1F1</accession>
<dbReference type="AlphaFoldDB" id="A0A248W1F1"/>
<keyword evidence="5" id="KW-0614">Plasmid</keyword>